<reference evidence="17 18" key="1">
    <citation type="submission" date="2019-10" db="EMBL/GenBank/DDBJ databases">
        <title>The completed genome of Lactobacillus harbinensis M1.</title>
        <authorList>
            <person name="Zheng Y."/>
        </authorList>
    </citation>
    <scope>NUCLEOTIDE SEQUENCE [LARGE SCALE GENOMIC DNA]</scope>
    <source>
        <strain evidence="17 18">M1</strain>
    </source>
</reference>
<evidence type="ECO:0000259" key="16">
    <source>
        <dbReference type="PROSITE" id="PS50975"/>
    </source>
</evidence>
<evidence type="ECO:0000256" key="3">
    <source>
        <dbReference type="ARBA" id="ARBA00022598"/>
    </source>
</evidence>
<dbReference type="Gene3D" id="3.30.470.20">
    <property type="entry name" value="ATP-grasp fold, B domain"/>
    <property type="match status" value="1"/>
</dbReference>
<evidence type="ECO:0000256" key="10">
    <source>
        <dbReference type="ARBA" id="ARBA00023211"/>
    </source>
</evidence>
<evidence type="ECO:0000256" key="4">
    <source>
        <dbReference type="ARBA" id="ARBA00022723"/>
    </source>
</evidence>
<dbReference type="InterPro" id="IPR011095">
    <property type="entry name" value="Dala_Dala_lig_C"/>
</dbReference>
<organism evidence="17 18">
    <name type="scientific">Schleiferilactobacillus harbinensis</name>
    <dbReference type="NCBI Taxonomy" id="304207"/>
    <lineage>
        <taxon>Bacteria</taxon>
        <taxon>Bacillati</taxon>
        <taxon>Bacillota</taxon>
        <taxon>Bacilli</taxon>
        <taxon>Lactobacillales</taxon>
        <taxon>Lactobacillaceae</taxon>
        <taxon>Schleiferilactobacillus</taxon>
    </lineage>
</organism>
<dbReference type="PANTHER" id="PTHR23132">
    <property type="entry name" value="D-ALANINE--D-ALANINE LIGASE"/>
    <property type="match status" value="1"/>
</dbReference>
<feature type="active site" evidence="13">
    <location>
        <position position="213"/>
    </location>
</feature>
<proteinExistence type="inferred from homology"/>
<dbReference type="SUPFAM" id="SSF56059">
    <property type="entry name" value="Glutathione synthetase ATP-binding domain-like"/>
    <property type="match status" value="1"/>
</dbReference>
<comment type="similarity">
    <text evidence="2 12">Belongs to the D-alanine--D-alanine ligase family.</text>
</comment>
<feature type="binding site" evidence="14">
    <location>
        <position position="338"/>
    </location>
    <ligand>
        <name>Mg(2+)</name>
        <dbReference type="ChEBI" id="CHEBI:18420"/>
        <label>1</label>
    </ligand>
</feature>
<dbReference type="PROSITE" id="PS00843">
    <property type="entry name" value="DALA_DALA_LIGASE_1"/>
    <property type="match status" value="1"/>
</dbReference>
<evidence type="ECO:0000313" key="18">
    <source>
        <dbReference type="Proteomes" id="UP000326779"/>
    </source>
</evidence>
<name>A0A5P8M294_9LACO</name>
<dbReference type="InterPro" id="IPR011127">
    <property type="entry name" value="Dala_Dala_lig_N"/>
</dbReference>
<dbReference type="InterPro" id="IPR013815">
    <property type="entry name" value="ATP_grasp_subdomain_1"/>
</dbReference>
<evidence type="ECO:0000256" key="12">
    <source>
        <dbReference type="HAMAP-Rule" id="MF_00047"/>
    </source>
</evidence>
<dbReference type="UniPathway" id="UPA00219"/>
<evidence type="ECO:0000256" key="15">
    <source>
        <dbReference type="PROSITE-ProRule" id="PRU00409"/>
    </source>
</evidence>
<evidence type="ECO:0000256" key="7">
    <source>
        <dbReference type="ARBA" id="ARBA00022842"/>
    </source>
</evidence>
<dbReference type="InterPro" id="IPR005905">
    <property type="entry name" value="D_ala_D_ala"/>
</dbReference>
<dbReference type="NCBIfam" id="TIGR01205">
    <property type="entry name" value="D_ala_D_alaTIGR"/>
    <property type="match status" value="1"/>
</dbReference>
<protein>
    <recommendedName>
        <fullName evidence="12">D-alanine--D-alanine ligase</fullName>
        <ecNumber evidence="12">6.3.2.4</ecNumber>
    </recommendedName>
    <alternativeName>
        <fullName evidence="12">D-Ala-D-Ala ligase</fullName>
    </alternativeName>
    <alternativeName>
        <fullName evidence="12">D-alanylalanine synthetase</fullName>
    </alternativeName>
</protein>
<gene>
    <name evidence="12" type="primary">ddl</name>
    <name evidence="17" type="ORF">D1010_03750</name>
</gene>
<dbReference type="InterPro" id="IPR016185">
    <property type="entry name" value="PreATP-grasp_dom_sf"/>
</dbReference>
<keyword evidence="9 12" id="KW-0573">Peptidoglycan synthesis</keyword>
<dbReference type="PANTHER" id="PTHR23132:SF25">
    <property type="entry name" value="D-ALANINE--D-ALANINE LIGASE A"/>
    <property type="match status" value="1"/>
</dbReference>
<dbReference type="GO" id="GO:0046872">
    <property type="term" value="F:metal ion binding"/>
    <property type="evidence" value="ECO:0007669"/>
    <property type="project" value="UniProtKB-KW"/>
</dbReference>
<feature type="binding site" evidence="14">
    <location>
        <position position="338"/>
    </location>
    <ligand>
        <name>Mg(2+)</name>
        <dbReference type="ChEBI" id="CHEBI:18420"/>
        <label>2</label>
    </ligand>
</feature>
<dbReference type="InterPro" id="IPR000291">
    <property type="entry name" value="D-Ala_lig_Van_CS"/>
</dbReference>
<sequence length="387" mass="43247">MPENSRNGALWRPAQKGTGKMSMHNTVFLLYGGVSSEHDVSVLSARSVVENIYYEYHDLVPVYITKQGRFLSGASLTAPLPDSTSLYLEEGSTPQWRQAKTSVGVPLDWRRLQADNVIVFPMLHGTNGEDGTIQGWLETVGVPYVGNGVRASASAMDKIISKQIFADADLPQVPYEWIDDTAWKMQAARTDFLNRVKGGLLYPLYVKPANAGSSIGITRVMEDAKLADAIDFAFHYDDRILVEQGVPNAREIELALLGNRDDLNMSVPGEIGKTRSFYDFNAKFVEGQTKLIIPAKLPEETTSQLEKIAQTAFMELSAAGLCRIDFFVSDGGDVYINEVQTMPGFTQYSMYPYLWQHTGINYGDLLEELMTLGQKQFDHRRNIEKNY</sequence>
<comment type="function">
    <text evidence="12">Cell wall formation.</text>
</comment>
<dbReference type="GO" id="GO:0005524">
    <property type="term" value="F:ATP binding"/>
    <property type="evidence" value="ECO:0007669"/>
    <property type="project" value="UniProtKB-UniRule"/>
</dbReference>
<evidence type="ECO:0000256" key="13">
    <source>
        <dbReference type="PIRSR" id="PIRSR039102-1"/>
    </source>
</evidence>
<dbReference type="SUPFAM" id="SSF52440">
    <property type="entry name" value="PreATP-grasp domain"/>
    <property type="match status" value="1"/>
</dbReference>
<evidence type="ECO:0000256" key="8">
    <source>
        <dbReference type="ARBA" id="ARBA00022960"/>
    </source>
</evidence>
<dbReference type="FunFam" id="3.30.470.20:FF:000008">
    <property type="entry name" value="D-alanine--D-alanine ligase"/>
    <property type="match status" value="1"/>
</dbReference>
<dbReference type="AlphaFoldDB" id="A0A5P8M294"/>
<evidence type="ECO:0000256" key="9">
    <source>
        <dbReference type="ARBA" id="ARBA00022984"/>
    </source>
</evidence>
<dbReference type="GO" id="GO:0008716">
    <property type="term" value="F:D-alanine-D-alanine ligase activity"/>
    <property type="evidence" value="ECO:0007669"/>
    <property type="project" value="UniProtKB-UniRule"/>
</dbReference>
<dbReference type="PROSITE" id="PS50975">
    <property type="entry name" value="ATP_GRASP"/>
    <property type="match status" value="1"/>
</dbReference>
<dbReference type="Pfam" id="PF07478">
    <property type="entry name" value="Dala_Dala_lig_C"/>
    <property type="match status" value="1"/>
</dbReference>
<dbReference type="EMBL" id="CP045143">
    <property type="protein sequence ID" value="QFR22630.1"/>
    <property type="molecule type" value="Genomic_DNA"/>
</dbReference>
<dbReference type="GO" id="GO:0071555">
    <property type="term" value="P:cell wall organization"/>
    <property type="evidence" value="ECO:0007669"/>
    <property type="project" value="UniProtKB-KW"/>
</dbReference>
<evidence type="ECO:0000256" key="11">
    <source>
        <dbReference type="ARBA" id="ARBA00023316"/>
    </source>
</evidence>
<dbReference type="EC" id="6.3.2.4" evidence="12"/>
<feature type="binding site" evidence="14">
    <location>
        <position position="325"/>
    </location>
    <ligand>
        <name>Mg(2+)</name>
        <dbReference type="ChEBI" id="CHEBI:18420"/>
        <label>1</label>
    </ligand>
</feature>
<dbReference type="GO" id="GO:0008360">
    <property type="term" value="P:regulation of cell shape"/>
    <property type="evidence" value="ECO:0007669"/>
    <property type="project" value="UniProtKB-KW"/>
</dbReference>
<keyword evidence="3 12" id="KW-0436">Ligase</keyword>
<comment type="cofactor">
    <cofactor evidence="14">
        <name>Mg(2+)</name>
        <dbReference type="ChEBI" id="CHEBI:18420"/>
    </cofactor>
    <cofactor evidence="14">
        <name>Mn(2+)</name>
        <dbReference type="ChEBI" id="CHEBI:29035"/>
    </cofactor>
    <text evidence="14">Binds 2 magnesium or manganese ions per subunit.</text>
</comment>
<evidence type="ECO:0000256" key="5">
    <source>
        <dbReference type="ARBA" id="ARBA00022741"/>
    </source>
</evidence>
<comment type="subcellular location">
    <subcellularLocation>
        <location evidence="12">Cytoplasm</location>
    </subcellularLocation>
</comment>
<dbReference type="PIRSF" id="PIRSF039102">
    <property type="entry name" value="Ddl/VanB"/>
    <property type="match status" value="1"/>
</dbReference>
<keyword evidence="6 15" id="KW-0067">ATP-binding</keyword>
<dbReference type="Gene3D" id="3.40.50.20">
    <property type="match status" value="1"/>
</dbReference>
<dbReference type="GO" id="GO:0009252">
    <property type="term" value="P:peptidoglycan biosynthetic process"/>
    <property type="evidence" value="ECO:0007669"/>
    <property type="project" value="UniProtKB-UniRule"/>
</dbReference>
<feature type="active site" evidence="13">
    <location>
        <position position="349"/>
    </location>
</feature>
<keyword evidence="7 14" id="KW-0460">Magnesium</keyword>
<dbReference type="GO" id="GO:0005829">
    <property type="term" value="C:cytosol"/>
    <property type="evidence" value="ECO:0007669"/>
    <property type="project" value="TreeGrafter"/>
</dbReference>
<dbReference type="NCBIfam" id="NF002528">
    <property type="entry name" value="PRK01966.1-4"/>
    <property type="match status" value="1"/>
</dbReference>
<keyword evidence="12" id="KW-0963">Cytoplasm</keyword>
<keyword evidence="8 12" id="KW-0133">Cell shape</keyword>
<keyword evidence="4 14" id="KW-0479">Metal-binding</keyword>
<keyword evidence="11 12" id="KW-0961">Cell wall biogenesis/degradation</keyword>
<accession>A0A5P8M294</accession>
<evidence type="ECO:0000313" key="17">
    <source>
        <dbReference type="EMBL" id="QFR22630.1"/>
    </source>
</evidence>
<dbReference type="Pfam" id="PF01820">
    <property type="entry name" value="Dala_Dala_lig_N"/>
    <property type="match status" value="1"/>
</dbReference>
<dbReference type="HAMAP" id="MF_00047">
    <property type="entry name" value="Dala_Dala_lig"/>
    <property type="match status" value="1"/>
</dbReference>
<dbReference type="Gene3D" id="3.30.1490.20">
    <property type="entry name" value="ATP-grasp fold, A domain"/>
    <property type="match status" value="1"/>
</dbReference>
<evidence type="ECO:0000256" key="1">
    <source>
        <dbReference type="ARBA" id="ARBA00001936"/>
    </source>
</evidence>
<evidence type="ECO:0000256" key="6">
    <source>
        <dbReference type="ARBA" id="ARBA00022840"/>
    </source>
</evidence>
<evidence type="ECO:0000256" key="14">
    <source>
        <dbReference type="PIRSR" id="PIRSR039102-3"/>
    </source>
</evidence>
<evidence type="ECO:0000256" key="2">
    <source>
        <dbReference type="ARBA" id="ARBA00010871"/>
    </source>
</evidence>
<keyword evidence="10 14" id="KW-0464">Manganese</keyword>
<comment type="pathway">
    <text evidence="12">Cell wall biogenesis; peptidoglycan biosynthesis.</text>
</comment>
<feature type="domain" description="ATP-grasp" evidence="16">
    <location>
        <begin position="162"/>
        <end position="371"/>
    </location>
</feature>
<feature type="active site" evidence="13">
    <location>
        <position position="37"/>
    </location>
</feature>
<dbReference type="KEGG" id="lhb:D1010_03750"/>
<dbReference type="InterPro" id="IPR011761">
    <property type="entry name" value="ATP-grasp"/>
</dbReference>
<comment type="cofactor">
    <cofactor evidence="1">
        <name>Mn(2+)</name>
        <dbReference type="ChEBI" id="CHEBI:29035"/>
    </cofactor>
</comment>
<dbReference type="Proteomes" id="UP000326779">
    <property type="component" value="Chromosome"/>
</dbReference>
<keyword evidence="5 15" id="KW-0547">Nucleotide-binding</keyword>
<comment type="catalytic activity">
    <reaction evidence="12">
        <text>2 D-alanine + ATP = D-alanyl-D-alanine + ADP + phosphate + H(+)</text>
        <dbReference type="Rhea" id="RHEA:11224"/>
        <dbReference type="ChEBI" id="CHEBI:15378"/>
        <dbReference type="ChEBI" id="CHEBI:30616"/>
        <dbReference type="ChEBI" id="CHEBI:43474"/>
        <dbReference type="ChEBI" id="CHEBI:57416"/>
        <dbReference type="ChEBI" id="CHEBI:57822"/>
        <dbReference type="ChEBI" id="CHEBI:456216"/>
        <dbReference type="EC" id="6.3.2.4"/>
    </reaction>
</comment>